<sequence length="838" mass="90629">MPASLPIGREPDQLELGIGWDAPVDPALARLMHGYRADPGVYDELVDADGTPRPVWRPFIAGMAARGPDGIAARFAAADRYLRESGVVYRVYGEADGERPWPLTHVPLILEREAWQSLADGIVQRAELFEALLGDLYGEARLVGEGLVPAALIAGNPEFLRPLVGVTPAGGRHLQVYAADVTRAPDGRWWVLSDRTQAPSGAGYVIQNRIAISRGLRDLFEANKVSRMTGFFQALRSGLGRATGREDPRIALLTPGPWNETYFEHAYLARSLGFMLVEGGDLAVAGDRIALRTIEGTEPVDAILRRVDGDFADPLELNGTSHLGVPGLVEAVRNGRIVVGNALGSGLVEAPGLTGYLPVLARRLLGEDLKLPNVASWWCGEPAARDAVLADLDARAIVPAFGRSIPGVLDSTGVDGRGFTAAERARLAERIRQRGMDFVAQEPIRLATTPVYEGGRLVPKPYALRVFAARGPDGWVVMSGGLCRISPRKDARALSMQRGGRSADVWVLGSGVGPSQQPVLVPEPEQIEIRRQTGPLPSRAADNLFWFGRYLERAEATLRLVRGLEGTSDDGAIEPRVAVGEDIVGLLSLWGATPYGIADPRLAAAEAIGGPHPSALPALIGAARRAAAALRDRLSPDAWRALVQLARRIAGAAPERIRDDVFEIAETELRSVSSIVGLAHETMNRVEGWRFLDLGWRIERAIALVRFARQLGDGSPEALDLLLELVDARISYRARYIAGIARRPVLDLVVLDAAHPRSVAFQVDRILEHLEHLAHRRDGAPRDLAEKLARKLAIDFETADPASFDDARLSGIEKLLMDVSDAVTARYFGPPTVAEEGA</sequence>
<dbReference type="PANTHER" id="PTHR34595:SF2">
    <property type="entry name" value="BLR2978 PROTEIN"/>
    <property type="match status" value="1"/>
</dbReference>
<organism evidence="3">
    <name type="scientific">Methyloraptor flagellatus</name>
    <dbReference type="NCBI Taxonomy" id="3162530"/>
    <lineage>
        <taxon>Bacteria</taxon>
        <taxon>Pseudomonadati</taxon>
        <taxon>Pseudomonadota</taxon>
        <taxon>Alphaproteobacteria</taxon>
        <taxon>Hyphomicrobiales</taxon>
        <taxon>Ancalomicrobiaceae</taxon>
        <taxon>Methyloraptor</taxon>
    </lineage>
</organism>
<proteinExistence type="predicted"/>
<dbReference type="AlphaFoldDB" id="A0AAU7XBG4"/>
<accession>A0AAU7XBG4</accession>
<dbReference type="InterPro" id="IPR025841">
    <property type="entry name" value="CP_ATPgrasp_2"/>
</dbReference>
<dbReference type="EMBL" id="CP158568">
    <property type="protein sequence ID" value="XBY44312.1"/>
    <property type="molecule type" value="Genomic_DNA"/>
</dbReference>
<dbReference type="Gene3D" id="3.40.50.11290">
    <property type="match status" value="1"/>
</dbReference>
<dbReference type="SUPFAM" id="SSF56059">
    <property type="entry name" value="Glutathione synthetase ATP-binding domain-like"/>
    <property type="match status" value="1"/>
</dbReference>
<dbReference type="Pfam" id="PF14403">
    <property type="entry name" value="CP_ATPgrasp_2"/>
    <property type="match status" value="1"/>
</dbReference>
<dbReference type="InterPro" id="IPR051680">
    <property type="entry name" value="ATP-dep_Glu-Cys_Ligase-2"/>
</dbReference>
<evidence type="ECO:0000259" key="1">
    <source>
        <dbReference type="Pfam" id="PF04168"/>
    </source>
</evidence>
<gene>
    <name evidence="3" type="ORF">ABS361_20190</name>
</gene>
<reference evidence="3" key="1">
    <citation type="submission" date="2024-06" db="EMBL/GenBank/DDBJ databases">
        <title>Methylostella associata gen. nov., sp. nov., a novel Ancalomicrobiaceae-affiliated facultatively methylotrophic bacteria that feed on methanotrophs of the genus Methylococcus.</title>
        <authorList>
            <person name="Saltykova V."/>
            <person name="Danilova O.V."/>
            <person name="Oshkin I.Y."/>
            <person name="Belova S.E."/>
            <person name="Pimenov N.V."/>
            <person name="Dedysh S.N."/>
        </authorList>
    </citation>
    <scope>NUCLEOTIDE SEQUENCE</scope>
    <source>
        <strain evidence="3">S20</strain>
    </source>
</reference>
<dbReference type="Pfam" id="PF04168">
    <property type="entry name" value="Alpha-E"/>
    <property type="match status" value="1"/>
</dbReference>
<feature type="domain" description="Circularly permuted ATP-grasp type 2" evidence="2">
    <location>
        <begin position="107"/>
        <end position="485"/>
    </location>
</feature>
<evidence type="ECO:0000259" key="2">
    <source>
        <dbReference type="Pfam" id="PF14403"/>
    </source>
</evidence>
<dbReference type="KEGG" id="mflg:ABS361_20190"/>
<feature type="domain" description="DUF403" evidence="1">
    <location>
        <begin position="536"/>
        <end position="828"/>
    </location>
</feature>
<name>A0AAU7XBG4_9HYPH</name>
<evidence type="ECO:0000313" key="3">
    <source>
        <dbReference type="EMBL" id="XBY44312.1"/>
    </source>
</evidence>
<dbReference type="RefSeq" id="WP_407049404.1">
    <property type="nucleotide sequence ID" value="NZ_CP158568.1"/>
</dbReference>
<dbReference type="InterPro" id="IPR007296">
    <property type="entry name" value="DUF403"/>
</dbReference>
<dbReference type="PANTHER" id="PTHR34595">
    <property type="entry name" value="BLR5612 PROTEIN"/>
    <property type="match status" value="1"/>
</dbReference>
<protein>
    <submittedName>
        <fullName evidence="3">Circularly permuted type 2 ATP-grasp protein</fullName>
    </submittedName>
</protein>